<dbReference type="AlphaFoldDB" id="A0A1Q9DMM1"/>
<dbReference type="EMBL" id="LSRX01000467">
    <property type="protein sequence ID" value="OLP96421.1"/>
    <property type="molecule type" value="Genomic_DNA"/>
</dbReference>
<feature type="compositionally biased region" description="Basic and acidic residues" evidence="5">
    <location>
        <begin position="356"/>
        <end position="372"/>
    </location>
</feature>
<proteinExistence type="predicted"/>
<organism evidence="7 8">
    <name type="scientific">Symbiodinium microadriaticum</name>
    <name type="common">Dinoflagellate</name>
    <name type="synonym">Zooxanthella microadriatica</name>
    <dbReference type="NCBI Taxonomy" id="2951"/>
    <lineage>
        <taxon>Eukaryota</taxon>
        <taxon>Sar</taxon>
        <taxon>Alveolata</taxon>
        <taxon>Dinophyceae</taxon>
        <taxon>Suessiales</taxon>
        <taxon>Symbiodiniaceae</taxon>
        <taxon>Symbiodinium</taxon>
    </lineage>
</organism>
<evidence type="ECO:0000256" key="6">
    <source>
        <dbReference type="SAM" id="Phobius"/>
    </source>
</evidence>
<comment type="caution">
    <text evidence="7">The sequence shown here is derived from an EMBL/GenBank/DDBJ whole genome shotgun (WGS) entry which is preliminary data.</text>
</comment>
<accession>A0A1Q9DMM1</accession>
<feature type="region of interest" description="Disordered" evidence="5">
    <location>
        <begin position="356"/>
        <end position="377"/>
    </location>
</feature>
<dbReference type="Gene3D" id="3.40.50.1110">
    <property type="entry name" value="SGNH hydrolase"/>
    <property type="match status" value="1"/>
</dbReference>
<evidence type="ECO:0000256" key="4">
    <source>
        <dbReference type="ARBA" id="ARBA00023136"/>
    </source>
</evidence>
<evidence type="ECO:0000256" key="5">
    <source>
        <dbReference type="SAM" id="MobiDB-lite"/>
    </source>
</evidence>
<dbReference type="Pfam" id="PF02535">
    <property type="entry name" value="Zip"/>
    <property type="match status" value="1"/>
</dbReference>
<dbReference type="OrthoDB" id="6096490at2759"/>
<dbReference type="GO" id="GO:0046873">
    <property type="term" value="F:metal ion transmembrane transporter activity"/>
    <property type="evidence" value="ECO:0007669"/>
    <property type="project" value="InterPro"/>
</dbReference>
<reference evidence="7 8" key="1">
    <citation type="submission" date="2016-02" db="EMBL/GenBank/DDBJ databases">
        <title>Genome analysis of coral dinoflagellate symbionts highlights evolutionary adaptations to a symbiotic lifestyle.</title>
        <authorList>
            <person name="Aranda M."/>
            <person name="Li Y."/>
            <person name="Liew Y.J."/>
            <person name="Baumgarten S."/>
            <person name="Simakov O."/>
            <person name="Wilson M."/>
            <person name="Piel J."/>
            <person name="Ashoor H."/>
            <person name="Bougouffa S."/>
            <person name="Bajic V.B."/>
            <person name="Ryu T."/>
            <person name="Ravasi T."/>
            <person name="Bayer T."/>
            <person name="Micklem G."/>
            <person name="Kim H."/>
            <person name="Bhak J."/>
            <person name="Lajeunesse T.C."/>
            <person name="Voolstra C.R."/>
        </authorList>
    </citation>
    <scope>NUCLEOTIDE SEQUENCE [LARGE SCALE GENOMIC DNA]</scope>
    <source>
        <strain evidence="7 8">CCMP2467</strain>
    </source>
</reference>
<evidence type="ECO:0000313" key="8">
    <source>
        <dbReference type="Proteomes" id="UP000186817"/>
    </source>
</evidence>
<dbReference type="InterPro" id="IPR036514">
    <property type="entry name" value="SGNH_hydro_sf"/>
</dbReference>
<sequence>MQTASSTAPLVFTAGSGHVTHRVLCYGDSLTAGFYSGGQWFQPYGRALANEMAAYGVTSHVAVCGLTGKSAEEMLLGVNASLVDQCGIPWKGLARTLEEDGPFDLVMLMAGTNDLPFASRRKHAAANLRALHQVCHRRGIPTIAMAPPLAPVGDASWCSNRRVLLEDMEMAFQGLSQHLTYMDPSIILSHEDPLMWDPDGLHFSQIGSYVLGKSLAKLALELCDGDPASPAHTRRRGLKAPACPVSRRQLALKSASALEEVKPPTILCPCSGAELLKVKSQKSSSSADRTESNDADVLHRLVFRCMLGILHVTRFLCVQNSVGSFAPNIEAMRHFTVLAVVGLGLLAQCHAHTHDDGTAHSHDGDGDSHDDHDGDGDGDAVAAAEFGGIGEAMGASLVTMLPTLLGIFVLMGACIKRAETFKEVFEVPVKSFASGVVLGTSSFILLPEALHYLAVGVTEKEATTMWGIAVISGWLFGAVIDHITSLAFPPKVEENHVSAVKEVEMAAASEEDDKAAKRNRLSIAGPILLGDGLHNVTDGFMLGLAFRTCDRSVAWGLVVPMILHELPQEIADFIVLVTEAKFHWVVAVILNVLSGATALVGALVGFGVDMSSATKGWFMAAGGGTFLYIAVTELGPAVAHLHEHGSASTKRISPIESIKRLVPFIIGVAIMTWVYQGHDHATCSANGQLDEHAGHSH</sequence>
<evidence type="ECO:0000256" key="1">
    <source>
        <dbReference type="ARBA" id="ARBA00004141"/>
    </source>
</evidence>
<dbReference type="Proteomes" id="UP000186817">
    <property type="component" value="Unassembled WGS sequence"/>
</dbReference>
<gene>
    <name evidence="7" type="primary">SLC39A12</name>
    <name evidence="7" type="ORF">AK812_SmicGene21344</name>
</gene>
<dbReference type="CDD" id="cd00229">
    <property type="entry name" value="SGNH_hydrolase"/>
    <property type="match status" value="1"/>
</dbReference>
<keyword evidence="3 6" id="KW-1133">Transmembrane helix</keyword>
<feature type="transmembrane region" description="Helical" evidence="6">
    <location>
        <begin position="584"/>
        <end position="606"/>
    </location>
</feature>
<keyword evidence="4 6" id="KW-0472">Membrane</keyword>
<dbReference type="SUPFAM" id="SSF52266">
    <property type="entry name" value="SGNH hydrolase"/>
    <property type="match status" value="1"/>
</dbReference>
<evidence type="ECO:0000313" key="7">
    <source>
        <dbReference type="EMBL" id="OLP96421.1"/>
    </source>
</evidence>
<comment type="subcellular location">
    <subcellularLocation>
        <location evidence="1">Membrane</location>
        <topology evidence="1">Multi-pass membrane protein</topology>
    </subcellularLocation>
</comment>
<dbReference type="PANTHER" id="PTHR16950">
    <property type="entry name" value="ZINC TRANSPORTER SLC39A7 HISTIDINE-RICH MEMBRANE PROTEIN KE4"/>
    <property type="match status" value="1"/>
</dbReference>
<feature type="transmembrane region" description="Helical" evidence="6">
    <location>
        <begin position="618"/>
        <end position="641"/>
    </location>
</feature>
<dbReference type="InterPro" id="IPR003689">
    <property type="entry name" value="ZIP"/>
</dbReference>
<feature type="transmembrane region" description="Helical" evidence="6">
    <location>
        <begin position="393"/>
        <end position="415"/>
    </location>
</feature>
<name>A0A1Q9DMM1_SYMMI</name>
<dbReference type="Pfam" id="PF13472">
    <property type="entry name" value="Lipase_GDSL_2"/>
    <property type="match status" value="1"/>
</dbReference>
<keyword evidence="8" id="KW-1185">Reference proteome</keyword>
<dbReference type="PANTHER" id="PTHR16950:SF16">
    <property type="entry name" value="ZINC TRANSPORTER ZIP13"/>
    <property type="match status" value="1"/>
</dbReference>
<evidence type="ECO:0000256" key="2">
    <source>
        <dbReference type="ARBA" id="ARBA00022692"/>
    </source>
</evidence>
<protein>
    <submittedName>
        <fullName evidence="7">Zinc transporter ZIP12</fullName>
    </submittedName>
</protein>
<keyword evidence="2 6" id="KW-0812">Transmembrane</keyword>
<dbReference type="GO" id="GO:0016020">
    <property type="term" value="C:membrane"/>
    <property type="evidence" value="ECO:0007669"/>
    <property type="project" value="UniProtKB-SubCell"/>
</dbReference>
<feature type="transmembrane region" description="Helical" evidence="6">
    <location>
        <begin position="661"/>
        <end position="678"/>
    </location>
</feature>
<dbReference type="InterPro" id="IPR013830">
    <property type="entry name" value="SGNH_hydro"/>
</dbReference>
<evidence type="ECO:0000256" key="3">
    <source>
        <dbReference type="ARBA" id="ARBA00022989"/>
    </source>
</evidence>